<keyword evidence="4" id="KW-1185">Reference proteome</keyword>
<evidence type="ECO:0000313" key="3">
    <source>
        <dbReference type="EMBL" id="MDR7100526.1"/>
    </source>
</evidence>
<dbReference type="InterPro" id="IPR011008">
    <property type="entry name" value="Dimeric_a/b-barrel"/>
</dbReference>
<evidence type="ECO:0000259" key="2">
    <source>
        <dbReference type="Pfam" id="PF03795"/>
    </source>
</evidence>
<dbReference type="PANTHER" id="PTHR35174:SF3">
    <property type="entry name" value="BLL7171 PROTEIN"/>
    <property type="match status" value="1"/>
</dbReference>
<protein>
    <recommendedName>
        <fullName evidence="2">YCII-related domain-containing protein</fullName>
    </recommendedName>
</protein>
<dbReference type="Gene3D" id="3.30.70.1060">
    <property type="entry name" value="Dimeric alpha+beta barrel"/>
    <property type="match status" value="1"/>
</dbReference>
<comment type="similarity">
    <text evidence="1">Belongs to the YciI family.</text>
</comment>
<feature type="domain" description="YCII-related" evidence="2">
    <location>
        <begin position="11"/>
        <end position="125"/>
    </location>
</feature>
<evidence type="ECO:0000313" key="4">
    <source>
        <dbReference type="Proteomes" id="UP001267878"/>
    </source>
</evidence>
<organism evidence="3 4">
    <name type="scientific">Agrilutibacter niabensis</name>
    <dbReference type="NCBI Taxonomy" id="380628"/>
    <lineage>
        <taxon>Bacteria</taxon>
        <taxon>Pseudomonadati</taxon>
        <taxon>Pseudomonadota</taxon>
        <taxon>Gammaproteobacteria</taxon>
        <taxon>Lysobacterales</taxon>
        <taxon>Lysobacteraceae</taxon>
        <taxon>Agrilutibacter</taxon>
    </lineage>
</organism>
<dbReference type="PANTHER" id="PTHR35174">
    <property type="entry name" value="BLL7171 PROTEIN-RELATED"/>
    <property type="match status" value="1"/>
</dbReference>
<gene>
    <name evidence="3" type="ORF">J2X04_002907</name>
</gene>
<evidence type="ECO:0000256" key="1">
    <source>
        <dbReference type="ARBA" id="ARBA00007689"/>
    </source>
</evidence>
<sequence length="142" mass="15555">MAPSHMEGAHMQFLMLVYTDNALMDAIPEAEYAAMMRGCFAHADELREDGTLLGSQQLEPAPTARTIRTRDGRTSVVDGPFAETKEMLAGFNLIEADSLEEAVRIAAEFPWSRTGSIEVRPIRDMDAVRRRVGAAMPTAANA</sequence>
<proteinExistence type="inferred from homology"/>
<name>A0ABU1VSR0_9GAMM</name>
<comment type="caution">
    <text evidence="3">The sequence shown here is derived from an EMBL/GenBank/DDBJ whole genome shotgun (WGS) entry which is preliminary data.</text>
</comment>
<dbReference type="SUPFAM" id="SSF54909">
    <property type="entry name" value="Dimeric alpha+beta barrel"/>
    <property type="match status" value="1"/>
</dbReference>
<dbReference type="Proteomes" id="UP001267878">
    <property type="component" value="Unassembled WGS sequence"/>
</dbReference>
<dbReference type="EMBL" id="JAVDVW010000002">
    <property type="protein sequence ID" value="MDR7100526.1"/>
    <property type="molecule type" value="Genomic_DNA"/>
</dbReference>
<dbReference type="Pfam" id="PF03795">
    <property type="entry name" value="YCII"/>
    <property type="match status" value="1"/>
</dbReference>
<reference evidence="3 4" key="1">
    <citation type="submission" date="2023-07" db="EMBL/GenBank/DDBJ databases">
        <title>Sorghum-associated microbial communities from plants grown in Nebraska, USA.</title>
        <authorList>
            <person name="Schachtman D."/>
        </authorList>
    </citation>
    <scope>NUCLEOTIDE SEQUENCE [LARGE SCALE GENOMIC DNA]</scope>
    <source>
        <strain evidence="3 4">BE187</strain>
    </source>
</reference>
<dbReference type="InterPro" id="IPR005545">
    <property type="entry name" value="YCII"/>
</dbReference>
<accession>A0ABU1VSR0</accession>